<dbReference type="Proteomes" id="UP001628091">
    <property type="component" value="Unassembled WGS sequence"/>
</dbReference>
<organism evidence="2 3">
    <name type="scientific">Phyllobacterium phragmitis</name>
    <dbReference type="NCBI Taxonomy" id="2670329"/>
    <lineage>
        <taxon>Bacteria</taxon>
        <taxon>Pseudomonadati</taxon>
        <taxon>Pseudomonadota</taxon>
        <taxon>Alphaproteobacteria</taxon>
        <taxon>Hyphomicrobiales</taxon>
        <taxon>Phyllobacteriaceae</taxon>
        <taxon>Phyllobacterium</taxon>
    </lineage>
</organism>
<feature type="signal peptide" evidence="1">
    <location>
        <begin position="1"/>
        <end position="22"/>
    </location>
</feature>
<protein>
    <submittedName>
        <fullName evidence="2">DUF930 domain-containing protein</fullName>
    </submittedName>
</protein>
<evidence type="ECO:0000313" key="2">
    <source>
        <dbReference type="EMBL" id="GAB1580872.1"/>
    </source>
</evidence>
<accession>A0ABQ0GW23</accession>
<evidence type="ECO:0000313" key="3">
    <source>
        <dbReference type="Proteomes" id="UP001628091"/>
    </source>
</evidence>
<keyword evidence="1" id="KW-0732">Signal</keyword>
<feature type="chain" id="PRO_5046808706" evidence="1">
    <location>
        <begin position="23"/>
        <end position="132"/>
    </location>
</feature>
<dbReference type="Pfam" id="PF06059">
    <property type="entry name" value="DUF930"/>
    <property type="match status" value="1"/>
</dbReference>
<dbReference type="InterPro" id="IPR009273">
    <property type="entry name" value="DUF930"/>
</dbReference>
<keyword evidence="3" id="KW-1185">Reference proteome</keyword>
<reference evidence="2 3" key="1">
    <citation type="submission" date="2024-10" db="EMBL/GenBank/DDBJ databases">
        <title>Isolation, draft genome sequencing and identification of Phyllobacterium sp. NSA23, isolated from leaf soil.</title>
        <authorList>
            <person name="Akita H."/>
        </authorList>
    </citation>
    <scope>NUCLEOTIDE SEQUENCE [LARGE SCALE GENOMIC DNA]</scope>
    <source>
        <strain evidence="2 3">NSA23</strain>
    </source>
</reference>
<gene>
    <name evidence="2" type="ORF">PPNSA23_08150</name>
</gene>
<evidence type="ECO:0000256" key="1">
    <source>
        <dbReference type="SAM" id="SignalP"/>
    </source>
</evidence>
<dbReference type="EMBL" id="BAAFZP010000001">
    <property type="protein sequence ID" value="GAB1580872.1"/>
    <property type="molecule type" value="Genomic_DNA"/>
</dbReference>
<name>A0ABQ0GW23_9HYPH</name>
<sequence length="132" mass="14654">MLMLKSTVLAIAAAGLASSAFAADHTAIRRQIAKLDPQTRLEQRCNGRAIGRIARERKGMSPEEVVAYAFADTIKSEHAMKAPGAAFRSKGKWYHLSYNCHTTDDNMSIVSFDYRIGAVVPRSEWSKHYLVP</sequence>
<proteinExistence type="predicted"/>
<comment type="caution">
    <text evidence="2">The sequence shown here is derived from an EMBL/GenBank/DDBJ whole genome shotgun (WGS) entry which is preliminary data.</text>
</comment>